<dbReference type="InterPro" id="IPR017923">
    <property type="entry name" value="TFIIS_N"/>
</dbReference>
<evidence type="ECO:0000256" key="2">
    <source>
        <dbReference type="PROSITE-ProRule" id="PRU00649"/>
    </source>
</evidence>
<comment type="caution">
    <text evidence="5">The sequence shown here is derived from an EMBL/GenBank/DDBJ whole genome shotgun (WGS) entry which is preliminary data.</text>
</comment>
<dbReference type="PANTHER" id="PTHR46010:SF1">
    <property type="entry name" value="PROTEIN IWS1 HOMOLOG"/>
    <property type="match status" value="1"/>
</dbReference>
<dbReference type="OrthoDB" id="21124at2759"/>
<keyword evidence="6" id="KW-1185">Reference proteome</keyword>
<feature type="region of interest" description="Disordered" evidence="3">
    <location>
        <begin position="1"/>
        <end position="145"/>
    </location>
</feature>
<protein>
    <recommendedName>
        <fullName evidence="4">TFIIS N-terminal domain-containing protein</fullName>
    </recommendedName>
</protein>
<dbReference type="PROSITE" id="PS51319">
    <property type="entry name" value="TFIIS_N"/>
    <property type="match status" value="1"/>
</dbReference>
<dbReference type="GO" id="GO:0005634">
    <property type="term" value="C:nucleus"/>
    <property type="evidence" value="ECO:0007669"/>
    <property type="project" value="UniProtKB-SubCell"/>
</dbReference>
<dbReference type="Pfam" id="PF08711">
    <property type="entry name" value="Med26"/>
    <property type="match status" value="1"/>
</dbReference>
<evidence type="ECO:0000256" key="1">
    <source>
        <dbReference type="ARBA" id="ARBA00037992"/>
    </source>
</evidence>
<name>A0A2P6NQD6_9EUKA</name>
<dbReference type="EMBL" id="MDYQ01000035">
    <property type="protein sequence ID" value="PRP86154.1"/>
    <property type="molecule type" value="Genomic_DNA"/>
</dbReference>
<gene>
    <name evidence="5" type="ORF">PROFUN_03141</name>
</gene>
<evidence type="ECO:0000259" key="4">
    <source>
        <dbReference type="PROSITE" id="PS51319"/>
    </source>
</evidence>
<feature type="compositionally biased region" description="Basic and acidic residues" evidence="3">
    <location>
        <begin position="11"/>
        <end position="20"/>
    </location>
</feature>
<dbReference type="STRING" id="1890364.A0A2P6NQD6"/>
<feature type="compositionally biased region" description="Basic and acidic residues" evidence="3">
    <location>
        <begin position="89"/>
        <end position="105"/>
    </location>
</feature>
<evidence type="ECO:0000313" key="5">
    <source>
        <dbReference type="EMBL" id="PRP86154.1"/>
    </source>
</evidence>
<keyword evidence="2" id="KW-0539">Nucleus</keyword>
<reference evidence="5 6" key="1">
    <citation type="journal article" date="2018" name="Genome Biol. Evol.">
        <title>Multiple Roots of Fruiting Body Formation in Amoebozoa.</title>
        <authorList>
            <person name="Hillmann F."/>
            <person name="Forbes G."/>
            <person name="Novohradska S."/>
            <person name="Ferling I."/>
            <person name="Riege K."/>
            <person name="Groth M."/>
            <person name="Westermann M."/>
            <person name="Marz M."/>
            <person name="Spaller T."/>
            <person name="Winckler T."/>
            <person name="Schaap P."/>
            <person name="Glockner G."/>
        </authorList>
    </citation>
    <scope>NUCLEOTIDE SEQUENCE [LARGE SCALE GENOMIC DNA]</scope>
    <source>
        <strain evidence="5 6">Jena</strain>
    </source>
</reference>
<comment type="subcellular location">
    <subcellularLocation>
        <location evidence="2">Nucleus</location>
    </subcellularLocation>
</comment>
<dbReference type="InParanoid" id="A0A2P6NQD6"/>
<dbReference type="InterPro" id="IPR035441">
    <property type="entry name" value="TFIIS/LEDGF_dom_sf"/>
</dbReference>
<feature type="compositionally biased region" description="Acidic residues" evidence="3">
    <location>
        <begin position="106"/>
        <end position="119"/>
    </location>
</feature>
<accession>A0A2P6NQD6</accession>
<evidence type="ECO:0000256" key="3">
    <source>
        <dbReference type="SAM" id="MobiDB-lite"/>
    </source>
</evidence>
<feature type="compositionally biased region" description="Basic and acidic residues" evidence="3">
    <location>
        <begin position="282"/>
        <end position="304"/>
    </location>
</feature>
<evidence type="ECO:0000313" key="6">
    <source>
        <dbReference type="Proteomes" id="UP000241769"/>
    </source>
</evidence>
<feature type="compositionally biased region" description="Basic and acidic residues" evidence="3">
    <location>
        <begin position="63"/>
        <end position="73"/>
    </location>
</feature>
<feature type="region of interest" description="Disordered" evidence="3">
    <location>
        <begin position="278"/>
        <end position="309"/>
    </location>
</feature>
<feature type="compositionally biased region" description="Acidic residues" evidence="3">
    <location>
        <begin position="21"/>
        <end position="34"/>
    </location>
</feature>
<dbReference type="PANTHER" id="PTHR46010">
    <property type="entry name" value="PROTEIN IWS1 HOMOLOG"/>
    <property type="match status" value="1"/>
</dbReference>
<dbReference type="Proteomes" id="UP000241769">
    <property type="component" value="Unassembled WGS sequence"/>
</dbReference>
<proteinExistence type="inferred from homology"/>
<organism evidence="5 6">
    <name type="scientific">Planoprotostelium fungivorum</name>
    <dbReference type="NCBI Taxonomy" id="1890364"/>
    <lineage>
        <taxon>Eukaryota</taxon>
        <taxon>Amoebozoa</taxon>
        <taxon>Evosea</taxon>
        <taxon>Variosea</taxon>
        <taxon>Cavosteliida</taxon>
        <taxon>Cavosteliaceae</taxon>
        <taxon>Planoprotostelium</taxon>
    </lineage>
</organism>
<dbReference type="GO" id="GO:0016973">
    <property type="term" value="P:poly(A)+ mRNA export from nucleus"/>
    <property type="evidence" value="ECO:0007669"/>
    <property type="project" value="TreeGrafter"/>
</dbReference>
<dbReference type="InterPro" id="IPR051037">
    <property type="entry name" value="RNAPII_TF_IWS1"/>
</dbReference>
<feature type="domain" description="TFIIS N-terminal" evidence="4">
    <location>
        <begin position="202"/>
        <end position="280"/>
    </location>
</feature>
<sequence>MSSEGVQVVENEEKNDKREAEDELTPIGENEEEEAAPKPKRLKRNEGTADESGGLSDASNGEEEAKSSEKDEAAAVSHPEEEDDEDDFGEGKQETEERDESKREASDEEDEPQEQELDDFDRAVQSLKKRSQRRKKGDELNPTQLTAVENLLRKMRDAAEKDVEDNNAKKPALNKIKMLDEITIYLMKKNLHSTLLDEGVLGVLQKWLAPLPDKSLPNMKVRETIYNILLQFPTADTEELRASGIGKEVMSLWRHPQETQSNKKKANTLIQRWSRKVFQSSERPDAEDSGHMREPMESETREVMSRTPGTSITTTAREDVDIIESVKESDSAPKSVRYHARIPQKVNMDFKFKPQSPLSAEEAKQMKKAPKTLNKFEKKFQAMRGGASGNARGMNMSIEGRNDYPQNGQAVVRGTCYKANSGSLSSVLLCTPSDNCLSALMRGVLRYPKYRPETPNNTMKRQRTEMYESVSTIEDTALSIVLSSEKAMLVVAFSTEGPYLKIINQIARELLSQLWEMSNIQAEEPMQKFWSSVEATARGEKDLCDTLKLSGNHIRIKYRRAEVKAEPIVVVSAKKVKGRDDSIPFGLSGLMNALEEDIVGKVLGMTQINASLVEMPVRGVHKYLVTNRNLASVFSLTDAHSMRGKNWFELGQLSSDSAMIYDMFKNYNDPKSKTATSSLELDQFPNITFMSASREIIPNVFLCLSITHNRSASRLSPRPPAIPRAGVPKSWMKNRWDYFMEDCIHFIDANRQHASQIKCKLPDEFLNDANKVFVYAYRSEQPFLPSGNSDGYTWKSSRNIACTGNLQRKYHYADLRNGKKLRRRVMWLKEVKDTWMVEYRHFECNNNSTEADNLIGPKTMDWPTVLNEIYSQTAHQLLLETDKIASHFDMGDTRVEQSDLGTHNVVTYVSDILHNWASEYGKSCGY</sequence>
<dbReference type="Gene3D" id="1.20.930.10">
    <property type="entry name" value="Conserved domain common to transcription factors TFIIS, elongin A, CRSP70"/>
    <property type="match status" value="1"/>
</dbReference>
<dbReference type="AlphaFoldDB" id="A0A2P6NQD6"/>
<comment type="similarity">
    <text evidence="1">Belongs to the IWS1 family.</text>
</comment>